<dbReference type="GO" id="GO:0002116">
    <property type="term" value="C:semaphorin receptor complex"/>
    <property type="evidence" value="ECO:0007669"/>
    <property type="project" value="TreeGrafter"/>
</dbReference>
<dbReference type="InterPro" id="IPR013783">
    <property type="entry name" value="Ig-like_fold"/>
</dbReference>
<sequence length="485" mass="54701">MYNYKRPIKKAYHWKHLTVNKLVLAVMIMSTRNTNILAHPDEPEIVTFEPNMARTNFDTNMSIIVKNHFAFIQNRTIVVSVAGNNCVNPKTYKNNTINCTVHRLTNPEKTNGPVIVEYRFSEPPALESPIIIRSVKHFEFNVPAKINHNFTKCISTTKGGIINMTGEFLNYTKNVKVQVETNYAQIPCEIILHNSNHIDCRVGPSNNSTSGKVVIFFGNKTVLEIKNFKYIDDPAIETGQTFAGIASGGIQLMIKLKGVDFTCMRNPIMYVDYNGTRIPSKCLLYKYDVKIINCQTPNLNGRGLSSVTILPLTFQVNTQQNHNFVLNATDLIDYLLYPDPTCTDFEVNSSLITINGVFLYNDYRMDDIIIRLPNSNDTICTVFAVTKKSILCKTTTPKLVFGAKDILITIGKSLTKTIMRKPFENSSNPSQLVSALSTVSKAFAFIALMLGLLYCLKTILINSRKLSENRYKKQLRDITASLDEE</sequence>
<dbReference type="PANTHER" id="PTHR22625">
    <property type="entry name" value="PLEXIN"/>
    <property type="match status" value="1"/>
</dbReference>
<keyword evidence="1" id="KW-0472">Membrane</keyword>
<dbReference type="Proteomes" id="UP000325440">
    <property type="component" value="Unassembled WGS sequence"/>
</dbReference>
<gene>
    <name evidence="2" type="ORF">CINCED_3A019675</name>
</gene>
<keyword evidence="1" id="KW-1133">Transmembrane helix</keyword>
<proteinExistence type="predicted"/>
<organism evidence="2 3">
    <name type="scientific">Cinara cedri</name>
    <dbReference type="NCBI Taxonomy" id="506608"/>
    <lineage>
        <taxon>Eukaryota</taxon>
        <taxon>Metazoa</taxon>
        <taxon>Ecdysozoa</taxon>
        <taxon>Arthropoda</taxon>
        <taxon>Hexapoda</taxon>
        <taxon>Insecta</taxon>
        <taxon>Pterygota</taxon>
        <taxon>Neoptera</taxon>
        <taxon>Paraneoptera</taxon>
        <taxon>Hemiptera</taxon>
        <taxon>Sternorrhyncha</taxon>
        <taxon>Aphidomorpha</taxon>
        <taxon>Aphidoidea</taxon>
        <taxon>Aphididae</taxon>
        <taxon>Lachninae</taxon>
        <taxon>Cinara</taxon>
    </lineage>
</organism>
<evidence type="ECO:0000256" key="1">
    <source>
        <dbReference type="SAM" id="Phobius"/>
    </source>
</evidence>
<evidence type="ECO:0000313" key="3">
    <source>
        <dbReference type="Proteomes" id="UP000325440"/>
    </source>
</evidence>
<feature type="transmembrane region" description="Helical" evidence="1">
    <location>
        <begin position="442"/>
        <end position="463"/>
    </location>
</feature>
<dbReference type="Gene3D" id="2.60.40.10">
    <property type="entry name" value="Immunoglobulins"/>
    <property type="match status" value="1"/>
</dbReference>
<reference evidence="2 3" key="1">
    <citation type="submission" date="2019-08" db="EMBL/GenBank/DDBJ databases">
        <authorList>
            <person name="Alioto T."/>
            <person name="Alioto T."/>
            <person name="Gomez Garrido J."/>
        </authorList>
    </citation>
    <scope>NUCLEOTIDE SEQUENCE [LARGE SCALE GENOMIC DNA]</scope>
</reference>
<dbReference type="PANTHER" id="PTHR22625:SF70">
    <property type="entry name" value="PLEXIN A, ISOFORM A"/>
    <property type="match status" value="1"/>
</dbReference>
<keyword evidence="1" id="KW-0812">Transmembrane</keyword>
<dbReference type="CDD" id="cd00102">
    <property type="entry name" value="IPT"/>
    <property type="match status" value="1"/>
</dbReference>
<dbReference type="GO" id="GO:0017154">
    <property type="term" value="F:semaphorin receptor activity"/>
    <property type="evidence" value="ECO:0007669"/>
    <property type="project" value="InterPro"/>
</dbReference>
<dbReference type="AlphaFoldDB" id="A0A5E4MY06"/>
<dbReference type="GO" id="GO:0030334">
    <property type="term" value="P:regulation of cell migration"/>
    <property type="evidence" value="ECO:0007669"/>
    <property type="project" value="TreeGrafter"/>
</dbReference>
<name>A0A5E4MY06_9HEMI</name>
<protein>
    <submittedName>
        <fullName evidence="2">Immunoglobulin E-set,Immunoglobulin-like fold</fullName>
    </submittedName>
</protein>
<dbReference type="EMBL" id="CABPRJ010001427">
    <property type="protein sequence ID" value="VVC35604.1"/>
    <property type="molecule type" value="Genomic_DNA"/>
</dbReference>
<dbReference type="InterPro" id="IPR014756">
    <property type="entry name" value="Ig_E-set"/>
</dbReference>
<keyword evidence="3" id="KW-1185">Reference proteome</keyword>
<dbReference type="InterPro" id="IPR031148">
    <property type="entry name" value="Plexin"/>
</dbReference>
<dbReference type="GO" id="GO:0005886">
    <property type="term" value="C:plasma membrane"/>
    <property type="evidence" value="ECO:0007669"/>
    <property type="project" value="TreeGrafter"/>
</dbReference>
<dbReference type="OrthoDB" id="6613026at2759"/>
<dbReference type="SUPFAM" id="SSF81296">
    <property type="entry name" value="E set domains"/>
    <property type="match status" value="1"/>
</dbReference>
<evidence type="ECO:0000313" key="2">
    <source>
        <dbReference type="EMBL" id="VVC35604.1"/>
    </source>
</evidence>
<accession>A0A5E4MY06</accession>